<evidence type="ECO:0000313" key="2">
    <source>
        <dbReference type="EMBL" id="SDR75527.1"/>
    </source>
</evidence>
<feature type="region of interest" description="Disordered" evidence="1">
    <location>
        <begin position="361"/>
        <end position="393"/>
    </location>
</feature>
<name>A0A1H1LMC0_9ACTN</name>
<protein>
    <submittedName>
        <fullName evidence="2">Uncharacterized protein</fullName>
    </submittedName>
</protein>
<accession>A0A1H1LMC0</accession>
<gene>
    <name evidence="2" type="ORF">SAMN04488570_0276</name>
</gene>
<keyword evidence="3" id="KW-1185">Reference proteome</keyword>
<evidence type="ECO:0000256" key="1">
    <source>
        <dbReference type="SAM" id="MobiDB-lite"/>
    </source>
</evidence>
<sequence>MKSRVAPYTWAKGDLLKILRRWADLTASKSAAFEFLTDGELAASGHVVVAALDAARGGDLRLIAGLLGVPDTDPMCKVAARVHVVSEPGSVEALLLSAEIEVRALLSIGTRHPDAEKESIDRVNELFRLISTRSGMSDADDRIVSREEIVAVLGGASDLPAADRWASALGGEYQAAAAALDVSDEVTPALRAGWQSEELRIEDLDRTSTPLVLAGRTGSGKSTVARLWRHNAAVAGRSVVVCHVEAYIANRLDRLVADAVGDLVGRNLPRAVGRQTLADPSTTLVLDGVSEVPPHLRGVLAEELRTHLAGGHNARVVVVGRDETLCASVYPTSVAAGRLFPHAFGREQRTELTAKVLSRIAETEPTPGPDSAGGPVQPYKHSEPGGPGDVPADEFARESATALARVEHALGDAAGNPMLLRLALELVADGVPFTDRASVYGGSVERMAARTNAGDVRIASAMLGVVFARLLDQGKRYANPLEWERLFSEAAALLQNDGIATEVAHIREAVARSGLINAIVTGIGSTTLKGPVHDSFADYFAARAHADGLVHLPVTLVENDENRVLLSAQMLMFSDADVLAVAERLPFTLVRLSESDHNTITDDTPEFVARILSAVLPDLAAAGVTMWRRQDGTPLAQVGAGISGWVGIEDAPDLFAGTTVVTEPGDGPVAVATRLWQWILHHRLGRSSSLRPRTPRSRQEACDQLTAHTDLVVAAAKLILAEVAPRVAAERLAQTVGPLGITGVVYEREGRELGPDGWPVRFRHSPATHLVPAPDNSPATDRTHGEDRFTTWGDVESHVSTSPEREAAKKIRSAIVKLTRNHWL</sequence>
<proteinExistence type="predicted"/>
<dbReference type="Proteomes" id="UP000198859">
    <property type="component" value="Chromosome I"/>
</dbReference>
<dbReference type="SUPFAM" id="SSF52540">
    <property type="entry name" value="P-loop containing nucleoside triphosphate hydrolases"/>
    <property type="match status" value="1"/>
</dbReference>
<dbReference type="InterPro" id="IPR027417">
    <property type="entry name" value="P-loop_NTPase"/>
</dbReference>
<reference evidence="3" key="1">
    <citation type="submission" date="2016-10" db="EMBL/GenBank/DDBJ databases">
        <authorList>
            <person name="Varghese N."/>
            <person name="Submissions S."/>
        </authorList>
    </citation>
    <scope>NUCLEOTIDE SEQUENCE [LARGE SCALE GENOMIC DNA]</scope>
    <source>
        <strain evidence="3">DSM 22127</strain>
    </source>
</reference>
<dbReference type="Gene3D" id="3.40.50.300">
    <property type="entry name" value="P-loop containing nucleotide triphosphate hydrolases"/>
    <property type="match status" value="1"/>
</dbReference>
<dbReference type="EMBL" id="LT629757">
    <property type="protein sequence ID" value="SDR75527.1"/>
    <property type="molecule type" value="Genomic_DNA"/>
</dbReference>
<evidence type="ECO:0000313" key="3">
    <source>
        <dbReference type="Proteomes" id="UP000198859"/>
    </source>
</evidence>
<organism evidence="2 3">
    <name type="scientific">Nocardioides scoriae</name>
    <dbReference type="NCBI Taxonomy" id="642780"/>
    <lineage>
        <taxon>Bacteria</taxon>
        <taxon>Bacillati</taxon>
        <taxon>Actinomycetota</taxon>
        <taxon>Actinomycetes</taxon>
        <taxon>Propionibacteriales</taxon>
        <taxon>Nocardioidaceae</taxon>
        <taxon>Nocardioides</taxon>
    </lineage>
</organism>
<feature type="region of interest" description="Disordered" evidence="1">
    <location>
        <begin position="766"/>
        <end position="787"/>
    </location>
</feature>
<dbReference type="AlphaFoldDB" id="A0A1H1LMC0"/>